<dbReference type="EMBL" id="JACEFO010001910">
    <property type="protein sequence ID" value="KAF8694287.1"/>
    <property type="molecule type" value="Genomic_DNA"/>
</dbReference>
<dbReference type="PROSITE" id="PS50011">
    <property type="entry name" value="PROTEIN_KINASE_DOM"/>
    <property type="match status" value="1"/>
</dbReference>
<evidence type="ECO:0000256" key="4">
    <source>
        <dbReference type="ARBA" id="ARBA00022777"/>
    </source>
</evidence>
<evidence type="ECO:0000259" key="6">
    <source>
        <dbReference type="PROSITE" id="PS50011"/>
    </source>
</evidence>
<dbReference type="Proteomes" id="UP000636709">
    <property type="component" value="Unassembled WGS sequence"/>
</dbReference>
<evidence type="ECO:0000313" key="8">
    <source>
        <dbReference type="Proteomes" id="UP000636709"/>
    </source>
</evidence>
<keyword evidence="2" id="KW-0808">Transferase</keyword>
<keyword evidence="1" id="KW-0723">Serine/threonine-protein kinase</keyword>
<dbReference type="Gene3D" id="1.10.510.10">
    <property type="entry name" value="Transferase(Phosphotransferase) domain 1"/>
    <property type="match status" value="1"/>
</dbReference>
<dbReference type="SUPFAM" id="SSF56112">
    <property type="entry name" value="Protein kinase-like (PK-like)"/>
    <property type="match status" value="1"/>
</dbReference>
<organism evidence="7 8">
    <name type="scientific">Digitaria exilis</name>
    <dbReference type="NCBI Taxonomy" id="1010633"/>
    <lineage>
        <taxon>Eukaryota</taxon>
        <taxon>Viridiplantae</taxon>
        <taxon>Streptophyta</taxon>
        <taxon>Embryophyta</taxon>
        <taxon>Tracheophyta</taxon>
        <taxon>Spermatophyta</taxon>
        <taxon>Magnoliopsida</taxon>
        <taxon>Liliopsida</taxon>
        <taxon>Poales</taxon>
        <taxon>Poaceae</taxon>
        <taxon>PACMAD clade</taxon>
        <taxon>Panicoideae</taxon>
        <taxon>Panicodae</taxon>
        <taxon>Paniceae</taxon>
        <taxon>Anthephorinae</taxon>
        <taxon>Digitaria</taxon>
    </lineage>
</organism>
<keyword evidence="4" id="KW-0418">Kinase</keyword>
<dbReference type="GO" id="GO:0004674">
    <property type="term" value="F:protein serine/threonine kinase activity"/>
    <property type="evidence" value="ECO:0007669"/>
    <property type="project" value="UniProtKB-KW"/>
</dbReference>
<keyword evidence="3" id="KW-0547">Nucleotide-binding</keyword>
<reference evidence="7" key="1">
    <citation type="submission" date="2020-07" db="EMBL/GenBank/DDBJ databases">
        <title>Genome sequence and genetic diversity analysis of an under-domesticated orphan crop, white fonio (Digitaria exilis).</title>
        <authorList>
            <person name="Bennetzen J.L."/>
            <person name="Chen S."/>
            <person name="Ma X."/>
            <person name="Wang X."/>
            <person name="Yssel A.E.J."/>
            <person name="Chaluvadi S.R."/>
            <person name="Johnson M."/>
            <person name="Gangashetty P."/>
            <person name="Hamidou F."/>
            <person name="Sanogo M.D."/>
            <person name="Zwaenepoel A."/>
            <person name="Wallace J."/>
            <person name="Van De Peer Y."/>
            <person name="Van Deynze A."/>
        </authorList>
    </citation>
    <scope>NUCLEOTIDE SEQUENCE</scope>
    <source>
        <tissue evidence="7">Leaves</tissue>
    </source>
</reference>
<dbReference type="OrthoDB" id="193931at2759"/>
<dbReference type="AlphaFoldDB" id="A0A835BA91"/>
<keyword evidence="5" id="KW-0067">ATP-binding</keyword>
<proteinExistence type="predicted"/>
<evidence type="ECO:0000313" key="7">
    <source>
        <dbReference type="EMBL" id="KAF8694287.1"/>
    </source>
</evidence>
<evidence type="ECO:0000256" key="5">
    <source>
        <dbReference type="ARBA" id="ARBA00022840"/>
    </source>
</evidence>
<dbReference type="InterPro" id="IPR000719">
    <property type="entry name" value="Prot_kinase_dom"/>
</dbReference>
<dbReference type="GO" id="GO:0005524">
    <property type="term" value="F:ATP binding"/>
    <property type="evidence" value="ECO:0007669"/>
    <property type="project" value="UniProtKB-KW"/>
</dbReference>
<evidence type="ECO:0000256" key="1">
    <source>
        <dbReference type="ARBA" id="ARBA00022527"/>
    </source>
</evidence>
<dbReference type="PANTHER" id="PTHR43895">
    <property type="entry name" value="CALCIUM/CALMODULIN-DEPENDENT PROTEIN KINASE KINASE-RELATED"/>
    <property type="match status" value="1"/>
</dbReference>
<accession>A0A835BA91</accession>
<protein>
    <recommendedName>
        <fullName evidence="6">Protein kinase domain-containing protein</fullName>
    </recommendedName>
</protein>
<gene>
    <name evidence="7" type="ORF">HU200_038427</name>
</gene>
<dbReference type="GO" id="GO:0007165">
    <property type="term" value="P:signal transduction"/>
    <property type="evidence" value="ECO:0007669"/>
    <property type="project" value="TreeGrafter"/>
</dbReference>
<keyword evidence="8" id="KW-1185">Reference proteome</keyword>
<sequence length="92" mass="9947">MSTAKVMGSKTKIYIVLEYATDGGVFETIHKKLLLDSNGNLKVSGFGLSALSQHIRHVSSLFYLVQEDGLLHTTCGTPNFVAPEVISESCSD</sequence>
<dbReference type="InterPro" id="IPR011009">
    <property type="entry name" value="Kinase-like_dom_sf"/>
</dbReference>
<comment type="caution">
    <text evidence="7">The sequence shown here is derived from an EMBL/GenBank/DDBJ whole genome shotgun (WGS) entry which is preliminary data.</text>
</comment>
<evidence type="ECO:0000256" key="2">
    <source>
        <dbReference type="ARBA" id="ARBA00022679"/>
    </source>
</evidence>
<name>A0A835BA91_9POAL</name>
<evidence type="ECO:0000256" key="3">
    <source>
        <dbReference type="ARBA" id="ARBA00022741"/>
    </source>
</evidence>
<feature type="domain" description="Protein kinase" evidence="6">
    <location>
        <begin position="1"/>
        <end position="92"/>
    </location>
</feature>
<dbReference type="PANTHER" id="PTHR43895:SF123">
    <property type="entry name" value="NON-SPECIFIC SERINE_THREONINE PROTEIN KINASE"/>
    <property type="match status" value="1"/>
</dbReference>